<evidence type="ECO:0000313" key="1">
    <source>
        <dbReference type="EMBL" id="GAA4342205.1"/>
    </source>
</evidence>
<dbReference type="InterPro" id="IPR050772">
    <property type="entry name" value="Hydratase-Decarb/MhpD_sf"/>
</dbReference>
<accession>A0ABP8HPA2</accession>
<organism evidence="1 2">
    <name type="scientific">Variovorax defluvii</name>
    <dbReference type="NCBI Taxonomy" id="913761"/>
    <lineage>
        <taxon>Bacteria</taxon>
        <taxon>Pseudomonadati</taxon>
        <taxon>Pseudomonadota</taxon>
        <taxon>Betaproteobacteria</taxon>
        <taxon>Burkholderiales</taxon>
        <taxon>Comamonadaceae</taxon>
        <taxon>Variovorax</taxon>
    </lineage>
</organism>
<dbReference type="GO" id="GO:0016787">
    <property type="term" value="F:hydrolase activity"/>
    <property type="evidence" value="ECO:0007669"/>
    <property type="project" value="UniProtKB-KW"/>
</dbReference>
<dbReference type="EMBL" id="BAABGJ010000020">
    <property type="protein sequence ID" value="GAA4342205.1"/>
    <property type="molecule type" value="Genomic_DNA"/>
</dbReference>
<keyword evidence="1" id="KW-0378">Hydrolase</keyword>
<dbReference type="SUPFAM" id="SSF56529">
    <property type="entry name" value="FAH"/>
    <property type="match status" value="1"/>
</dbReference>
<gene>
    <name evidence="1" type="ORF">GCM10023165_23700</name>
</gene>
<sequence>MDRGKALLQAAEILWSEWQQGSVIPSLPDDCRPSTRAEGYQVQAAIEARSAGPLFGWKIAATSPAGQRHINVAGPIAGRLLRERVHASGSQLSLAHNRMAVAEPEFAFRMRRDIPPRKLPYSAGEVLAATASLHPAIEVPDSRFADFTAVGEAQLLADNACAHDFILGDASPHDWRTIDLSQHRVRGQVSGESRSYAREGSGAAVLGNPIDALVWLVNELSSLGITLHADQVVTTGACTPPLEVLPGDQVVADFGQLGTVSVTFADQLFGTNGEIR</sequence>
<evidence type="ECO:0000313" key="2">
    <source>
        <dbReference type="Proteomes" id="UP001500975"/>
    </source>
</evidence>
<dbReference type="RefSeq" id="WP_345538042.1">
    <property type="nucleotide sequence ID" value="NZ_BAABGJ010000020.1"/>
</dbReference>
<dbReference type="Proteomes" id="UP001500975">
    <property type="component" value="Unassembled WGS sequence"/>
</dbReference>
<dbReference type="InterPro" id="IPR036663">
    <property type="entry name" value="Fumarylacetoacetase_C_sf"/>
</dbReference>
<dbReference type="Gene3D" id="3.90.850.10">
    <property type="entry name" value="Fumarylacetoacetase-like, C-terminal domain"/>
    <property type="match status" value="1"/>
</dbReference>
<keyword evidence="2" id="KW-1185">Reference proteome</keyword>
<protein>
    <submittedName>
        <fullName evidence="1">Fumarylacetoacetate (FAA) hydrolase</fullName>
    </submittedName>
</protein>
<dbReference type="PANTHER" id="PTHR30143:SF0">
    <property type="entry name" value="2-KETO-4-PENTENOATE HYDRATASE"/>
    <property type="match status" value="1"/>
</dbReference>
<reference evidence="2" key="1">
    <citation type="journal article" date="2019" name="Int. J. Syst. Evol. Microbiol.">
        <title>The Global Catalogue of Microorganisms (GCM) 10K type strain sequencing project: providing services to taxonomists for standard genome sequencing and annotation.</title>
        <authorList>
            <consortium name="The Broad Institute Genomics Platform"/>
            <consortium name="The Broad Institute Genome Sequencing Center for Infectious Disease"/>
            <person name="Wu L."/>
            <person name="Ma J."/>
        </authorList>
    </citation>
    <scope>NUCLEOTIDE SEQUENCE [LARGE SCALE GENOMIC DNA]</scope>
    <source>
        <strain evidence="2">JCM 17804</strain>
    </source>
</reference>
<dbReference type="PANTHER" id="PTHR30143">
    <property type="entry name" value="ACID HYDRATASE"/>
    <property type="match status" value="1"/>
</dbReference>
<name>A0ABP8HPA2_9BURK</name>
<comment type="caution">
    <text evidence="1">The sequence shown here is derived from an EMBL/GenBank/DDBJ whole genome shotgun (WGS) entry which is preliminary data.</text>
</comment>
<proteinExistence type="predicted"/>